<dbReference type="PANTHER" id="PTHR43482:SF1">
    <property type="entry name" value="PROTEIN AST1-RELATED"/>
    <property type="match status" value="1"/>
</dbReference>
<dbReference type="NCBIfam" id="TIGR02817">
    <property type="entry name" value="adh_fam_1"/>
    <property type="match status" value="1"/>
</dbReference>
<dbReference type="InterPro" id="IPR014182">
    <property type="entry name" value="ADH_Zn_typ-1"/>
</dbReference>
<dbReference type="SUPFAM" id="SSF51735">
    <property type="entry name" value="NAD(P)-binding Rossmann-fold domains"/>
    <property type="match status" value="1"/>
</dbReference>
<proteinExistence type="inferred from homology"/>
<dbReference type="InterPro" id="IPR052585">
    <property type="entry name" value="Lipid_raft_assoc_Zn_ADH"/>
</dbReference>
<keyword evidence="1" id="KW-0479">Metal-binding</keyword>
<reference evidence="4" key="1">
    <citation type="journal article" date="2019" name="Int. J. Syst. Evol. Microbiol.">
        <title>The Global Catalogue of Microorganisms (GCM) 10K type strain sequencing project: providing services to taxonomists for standard genome sequencing and annotation.</title>
        <authorList>
            <consortium name="The Broad Institute Genomics Platform"/>
            <consortium name="The Broad Institute Genome Sequencing Center for Infectious Disease"/>
            <person name="Wu L."/>
            <person name="Ma J."/>
        </authorList>
    </citation>
    <scope>NUCLEOTIDE SEQUENCE [LARGE SCALE GENOMIC DNA]</scope>
    <source>
        <strain evidence="4">JCM 16242</strain>
    </source>
</reference>
<dbReference type="InterPro" id="IPR011032">
    <property type="entry name" value="GroES-like_sf"/>
</dbReference>
<dbReference type="Pfam" id="PF08240">
    <property type="entry name" value="ADH_N"/>
    <property type="match status" value="1"/>
</dbReference>
<sequence>MRRHATLFRLALLERYRITDRLTFKETRMKAVALTRYLPINDPASLVDVELPMPEPGAYDLLVRVEAVSVNPVDTKVRSPKPQVETQPKILGYDAAGVVESVGARVEGFRPGDRVYYAGDITRAGSNAQYQAVDARLVGHAPKSIDLADAAALPLTTLTAWELLFQRMPFDSEHGGEGKTLLIIGGAGGVGSIAIQLARRAGFTVIATASRDETVAWCQSMGAQHVVNHREPLAPQLKALGMSQVDAVLNLADTDRYWETVGELIAPLGHVGLIVEPAGALRIGDPYKAKAIGIHWEMMFSRPRFKTADQAEQGRILDRVAELIDAGELRGTRTDTLTPIHAANLREAHRLLESGTTIGKLVVASW</sequence>
<dbReference type="CDD" id="cd08252">
    <property type="entry name" value="AL_MDR"/>
    <property type="match status" value="1"/>
</dbReference>
<evidence type="ECO:0000259" key="2">
    <source>
        <dbReference type="SMART" id="SM00829"/>
    </source>
</evidence>
<dbReference type="Pfam" id="PF13602">
    <property type="entry name" value="ADH_zinc_N_2"/>
    <property type="match status" value="1"/>
</dbReference>
<dbReference type="SMART" id="SM00829">
    <property type="entry name" value="PKS_ER"/>
    <property type="match status" value="1"/>
</dbReference>
<evidence type="ECO:0000256" key="1">
    <source>
        <dbReference type="RuleBase" id="RU364000"/>
    </source>
</evidence>
<evidence type="ECO:0000313" key="3">
    <source>
        <dbReference type="EMBL" id="GAA0251953.1"/>
    </source>
</evidence>
<comment type="similarity">
    <text evidence="1">Belongs to the zinc-containing alcohol dehydrogenase family. Quinone oxidoreductase subfamily.</text>
</comment>
<keyword evidence="1" id="KW-0560">Oxidoreductase</keyword>
<dbReference type="InterPro" id="IPR002364">
    <property type="entry name" value="Quin_OxRdtase/zeta-crystal_CS"/>
</dbReference>
<dbReference type="Gene3D" id="3.90.180.10">
    <property type="entry name" value="Medium-chain alcohol dehydrogenases, catalytic domain"/>
    <property type="match status" value="1"/>
</dbReference>
<dbReference type="InterPro" id="IPR036291">
    <property type="entry name" value="NAD(P)-bd_dom_sf"/>
</dbReference>
<feature type="domain" description="Enoyl reductase (ER)" evidence="2">
    <location>
        <begin position="41"/>
        <end position="363"/>
    </location>
</feature>
<evidence type="ECO:0000313" key="4">
    <source>
        <dbReference type="Proteomes" id="UP001500657"/>
    </source>
</evidence>
<dbReference type="InterPro" id="IPR020843">
    <property type="entry name" value="ER"/>
</dbReference>
<accession>A0ABP3E474</accession>
<dbReference type="Proteomes" id="UP001500657">
    <property type="component" value="Unassembled WGS sequence"/>
</dbReference>
<organism evidence="3 4">
    <name type="scientific">Rhodanobacter caeni</name>
    <dbReference type="NCBI Taxonomy" id="657654"/>
    <lineage>
        <taxon>Bacteria</taxon>
        <taxon>Pseudomonadati</taxon>
        <taxon>Pseudomonadota</taxon>
        <taxon>Gammaproteobacteria</taxon>
        <taxon>Lysobacterales</taxon>
        <taxon>Rhodanobacteraceae</taxon>
        <taxon>Rhodanobacter</taxon>
    </lineage>
</organism>
<protein>
    <recommendedName>
        <fullName evidence="1">Zinc-type alcohol dehydrogenase-like protein</fullName>
    </recommendedName>
</protein>
<keyword evidence="4" id="KW-1185">Reference proteome</keyword>
<gene>
    <name evidence="3" type="ORF">GCM10009126_16640</name>
</gene>
<dbReference type="PANTHER" id="PTHR43482">
    <property type="entry name" value="PROTEIN AST1-RELATED"/>
    <property type="match status" value="1"/>
</dbReference>
<comment type="caution">
    <text evidence="3">The sequence shown here is derived from an EMBL/GenBank/DDBJ whole genome shotgun (WGS) entry which is preliminary data.</text>
</comment>
<dbReference type="Gene3D" id="3.40.50.720">
    <property type="entry name" value="NAD(P)-binding Rossmann-like Domain"/>
    <property type="match status" value="1"/>
</dbReference>
<dbReference type="InterPro" id="IPR013154">
    <property type="entry name" value="ADH-like_N"/>
</dbReference>
<dbReference type="PROSITE" id="PS01162">
    <property type="entry name" value="QOR_ZETA_CRYSTAL"/>
    <property type="match status" value="1"/>
</dbReference>
<keyword evidence="1" id="KW-0862">Zinc</keyword>
<dbReference type="SUPFAM" id="SSF50129">
    <property type="entry name" value="GroES-like"/>
    <property type="match status" value="1"/>
</dbReference>
<name>A0ABP3E474_9GAMM</name>
<dbReference type="EMBL" id="BAAAFO010000002">
    <property type="protein sequence ID" value="GAA0251953.1"/>
    <property type="molecule type" value="Genomic_DNA"/>
</dbReference>